<dbReference type="SMR" id="A0A2J8LHD1"/>
<accession>A0A2J8LHD1</accession>
<organism evidence="1 2">
    <name type="scientific">Pan troglodytes</name>
    <name type="common">Chimpanzee</name>
    <dbReference type="NCBI Taxonomy" id="9598"/>
    <lineage>
        <taxon>Eukaryota</taxon>
        <taxon>Metazoa</taxon>
        <taxon>Chordata</taxon>
        <taxon>Craniata</taxon>
        <taxon>Vertebrata</taxon>
        <taxon>Euteleostomi</taxon>
        <taxon>Mammalia</taxon>
        <taxon>Eutheria</taxon>
        <taxon>Euarchontoglires</taxon>
        <taxon>Primates</taxon>
        <taxon>Haplorrhini</taxon>
        <taxon>Catarrhini</taxon>
        <taxon>Hominidae</taxon>
        <taxon>Pan</taxon>
    </lineage>
</organism>
<feature type="non-terminal residue" evidence="1">
    <location>
        <position position="38"/>
    </location>
</feature>
<gene>
    <name evidence="1" type="ORF">CK820_G0028919</name>
</gene>
<dbReference type="Gene3D" id="3.30.900.10">
    <property type="entry name" value="HORMA domain"/>
    <property type="match status" value="1"/>
</dbReference>
<proteinExistence type="predicted"/>
<dbReference type="AlphaFoldDB" id="A0A2J8LHD1"/>
<protein>
    <submittedName>
        <fullName evidence="1">ATG13 isoform 25</fullName>
    </submittedName>
</protein>
<dbReference type="Proteomes" id="UP000236370">
    <property type="component" value="Unassembled WGS sequence"/>
</dbReference>
<reference evidence="1 2" key="1">
    <citation type="submission" date="2017-12" db="EMBL/GenBank/DDBJ databases">
        <title>High-resolution comparative analysis of great ape genomes.</title>
        <authorList>
            <person name="Pollen A."/>
            <person name="Hastie A."/>
            <person name="Hormozdiari F."/>
            <person name="Dougherty M."/>
            <person name="Liu R."/>
            <person name="Chaisson M."/>
            <person name="Hoppe E."/>
            <person name="Hill C."/>
            <person name="Pang A."/>
            <person name="Hillier L."/>
            <person name="Baker C."/>
            <person name="Armstrong J."/>
            <person name="Shendure J."/>
            <person name="Paten B."/>
            <person name="Wilson R."/>
            <person name="Chao H."/>
            <person name="Schneider V."/>
            <person name="Ventura M."/>
            <person name="Kronenberg Z."/>
            <person name="Murali S."/>
            <person name="Gordon D."/>
            <person name="Cantsilieris S."/>
            <person name="Munson K."/>
            <person name="Nelson B."/>
            <person name="Raja A."/>
            <person name="Underwood J."/>
            <person name="Diekhans M."/>
            <person name="Fiddes I."/>
            <person name="Haussler D."/>
            <person name="Eichler E."/>
        </authorList>
    </citation>
    <scope>NUCLEOTIDE SEQUENCE [LARGE SCALE GENOMIC DNA]</scope>
    <source>
        <strain evidence="1">Yerkes chimp pedigree #C0471</strain>
    </source>
</reference>
<dbReference type="InterPro" id="IPR036570">
    <property type="entry name" value="HORMA_dom_sf"/>
</dbReference>
<evidence type="ECO:0000313" key="1">
    <source>
        <dbReference type="EMBL" id="PNI46656.1"/>
    </source>
</evidence>
<dbReference type="EMBL" id="NBAG03000291">
    <property type="protein sequence ID" value="PNI46656.1"/>
    <property type="molecule type" value="Genomic_DNA"/>
</dbReference>
<evidence type="ECO:0000313" key="2">
    <source>
        <dbReference type="Proteomes" id="UP000236370"/>
    </source>
</evidence>
<comment type="caution">
    <text evidence="1">The sequence shown here is derived from an EMBL/GenBank/DDBJ whole genome shotgun (WGS) entry which is preliminary data.</text>
</comment>
<sequence length="38" mass="4442">METDLNSQDRKDLDKFIKFFALKTVQVIVQARLGEKIC</sequence>
<name>A0A2J8LHD1_PANTR</name>